<keyword evidence="7 9" id="KW-1133">Transmembrane helix</keyword>
<evidence type="ECO:0000259" key="10">
    <source>
        <dbReference type="PROSITE" id="PS51103"/>
    </source>
</evidence>
<evidence type="ECO:0000256" key="2">
    <source>
        <dbReference type="ARBA" id="ARBA00022448"/>
    </source>
</evidence>
<feature type="domain" description="PTS EIIC type-1" evidence="10">
    <location>
        <begin position="26"/>
        <end position="379"/>
    </location>
</feature>
<dbReference type="GO" id="GO:0009401">
    <property type="term" value="P:phosphoenolpyruvate-dependent sugar phosphotransferase system"/>
    <property type="evidence" value="ECO:0007669"/>
    <property type="project" value="UniProtKB-KW"/>
</dbReference>
<dbReference type="GO" id="GO:0008168">
    <property type="term" value="F:methyltransferase activity"/>
    <property type="evidence" value="ECO:0007669"/>
    <property type="project" value="UniProtKB-KW"/>
</dbReference>
<feature type="transmembrane region" description="Helical" evidence="9">
    <location>
        <begin position="64"/>
        <end position="85"/>
    </location>
</feature>
<evidence type="ECO:0000313" key="11">
    <source>
        <dbReference type="EMBL" id="OTQ48907.1"/>
    </source>
</evidence>
<evidence type="ECO:0000256" key="3">
    <source>
        <dbReference type="ARBA" id="ARBA00022475"/>
    </source>
</evidence>
<organism evidence="11 12">
    <name type="scientific">Gilliamella apis</name>
    <dbReference type="NCBI Taxonomy" id="1970738"/>
    <lineage>
        <taxon>Bacteria</taxon>
        <taxon>Pseudomonadati</taxon>
        <taxon>Pseudomonadota</taxon>
        <taxon>Gammaproteobacteria</taxon>
        <taxon>Orbales</taxon>
        <taxon>Orbaceae</taxon>
        <taxon>Gilliamella</taxon>
    </lineage>
</organism>
<dbReference type="PANTHER" id="PTHR30175:SF1">
    <property type="entry name" value="PTS SYSTEM ARBUTIN-, CELLOBIOSE-, AND SALICIN-SPECIFIC EIIBC COMPONENT-RELATED"/>
    <property type="match status" value="1"/>
</dbReference>
<feature type="transmembrane region" description="Helical" evidence="9">
    <location>
        <begin position="244"/>
        <end position="266"/>
    </location>
</feature>
<dbReference type="AlphaFoldDB" id="A0A242NTB5"/>
<dbReference type="GO" id="GO:0005886">
    <property type="term" value="C:plasma membrane"/>
    <property type="evidence" value="ECO:0007669"/>
    <property type="project" value="UniProtKB-SubCell"/>
</dbReference>
<dbReference type="OrthoDB" id="92465at2"/>
<keyword evidence="2" id="KW-0813">Transport</keyword>
<evidence type="ECO:0000256" key="8">
    <source>
        <dbReference type="ARBA" id="ARBA00023136"/>
    </source>
</evidence>
<accession>A0A242NTB5</accession>
<dbReference type="GO" id="GO:0008982">
    <property type="term" value="F:protein-N(PI)-phosphohistidine-sugar phosphotransferase activity"/>
    <property type="evidence" value="ECO:0007669"/>
    <property type="project" value="InterPro"/>
</dbReference>
<keyword evidence="5" id="KW-0598">Phosphotransferase system</keyword>
<keyword evidence="3" id="KW-1003">Cell membrane</keyword>
<feature type="transmembrane region" description="Helical" evidence="9">
    <location>
        <begin position="122"/>
        <end position="148"/>
    </location>
</feature>
<gene>
    <name evidence="11" type="ORF">B6D06_08255</name>
</gene>
<dbReference type="PROSITE" id="PS51103">
    <property type="entry name" value="PTS_EIIC_TYPE_1"/>
    <property type="match status" value="1"/>
</dbReference>
<evidence type="ECO:0000313" key="12">
    <source>
        <dbReference type="Proteomes" id="UP000194968"/>
    </source>
</evidence>
<dbReference type="Pfam" id="PF02378">
    <property type="entry name" value="PTS_EIIC"/>
    <property type="match status" value="1"/>
</dbReference>
<evidence type="ECO:0000256" key="4">
    <source>
        <dbReference type="ARBA" id="ARBA00022597"/>
    </source>
</evidence>
<keyword evidence="11" id="KW-0808">Transferase</keyword>
<evidence type="ECO:0000256" key="5">
    <source>
        <dbReference type="ARBA" id="ARBA00022683"/>
    </source>
</evidence>
<dbReference type="InterPro" id="IPR013013">
    <property type="entry name" value="PTS_EIIC_1"/>
</dbReference>
<feature type="transmembrane region" description="Helical" evidence="9">
    <location>
        <begin position="341"/>
        <end position="361"/>
    </location>
</feature>
<dbReference type="RefSeq" id="WP_086320800.1">
    <property type="nucleotide sequence ID" value="NZ_NASK01000099.1"/>
</dbReference>
<feature type="transmembrane region" description="Helical" evidence="9">
    <location>
        <begin position="168"/>
        <end position="194"/>
    </location>
</feature>
<feature type="transmembrane region" description="Helical" evidence="9">
    <location>
        <begin position="273"/>
        <end position="292"/>
    </location>
</feature>
<feature type="transmembrane region" description="Helical" evidence="9">
    <location>
        <begin position="31"/>
        <end position="52"/>
    </location>
</feature>
<dbReference type="GO" id="GO:0015771">
    <property type="term" value="P:trehalose transport"/>
    <property type="evidence" value="ECO:0007669"/>
    <property type="project" value="TreeGrafter"/>
</dbReference>
<sequence length="382" mass="41056">MNTVTIDEVNKPAKPKFLVIIDVLIDGISGIFLPFVNQLCACGILIGILAILQTTGCINIESDSYKILNAMANSLFYFLPMLLAFTSAKKFGVNPYTAVVIAGILLYPSLVEMLDKGDTINFIGLTIYPVTYNASVIPIILAVGILHYVELFFKKILPDVVSDFLTPLLSIILISTLTLSVLGPLGVTISKYLAIGYQSAYQTSPILAGFILGGIIQLMVIFGFHWCLIPLAINNIALNGFDTILAMMGPAVFAQAGSAFAVFFLAKNKQFKFICFSAGISALFGITEPAMYGVNLPLKKPMIGVCLGGAIGGAMTGYFANSAMSFAFPGLVTLPVFMGNAFWSFILAVIIGFLVGFLFTLSCHKKLELAKFAQTKTPILNN</sequence>
<dbReference type="InterPro" id="IPR050558">
    <property type="entry name" value="PTS_Sugar-Specific_Components"/>
</dbReference>
<proteinExistence type="predicted"/>
<name>A0A242NTB5_9GAMM</name>
<dbReference type="GO" id="GO:0090589">
    <property type="term" value="F:protein-phosphocysteine-trehalose phosphotransferase system transporter activity"/>
    <property type="evidence" value="ECO:0007669"/>
    <property type="project" value="TreeGrafter"/>
</dbReference>
<keyword evidence="4" id="KW-0762">Sugar transport</keyword>
<dbReference type="EMBL" id="NASK01000099">
    <property type="protein sequence ID" value="OTQ48907.1"/>
    <property type="molecule type" value="Genomic_DNA"/>
</dbReference>
<evidence type="ECO:0000256" key="7">
    <source>
        <dbReference type="ARBA" id="ARBA00022989"/>
    </source>
</evidence>
<feature type="transmembrane region" description="Helical" evidence="9">
    <location>
        <begin position="91"/>
        <end position="110"/>
    </location>
</feature>
<dbReference type="InterPro" id="IPR003352">
    <property type="entry name" value="PTS_EIIC"/>
</dbReference>
<dbReference type="PANTHER" id="PTHR30175">
    <property type="entry name" value="PHOSPHOTRANSFERASE SYSTEM TRANSPORT PROTEIN"/>
    <property type="match status" value="1"/>
</dbReference>
<evidence type="ECO:0000256" key="9">
    <source>
        <dbReference type="SAM" id="Phobius"/>
    </source>
</evidence>
<dbReference type="GO" id="GO:0032259">
    <property type="term" value="P:methylation"/>
    <property type="evidence" value="ECO:0007669"/>
    <property type="project" value="UniProtKB-KW"/>
</dbReference>
<reference evidence="11 12" key="1">
    <citation type="submission" date="2017-03" db="EMBL/GenBank/DDBJ databases">
        <title>Comparative genomics of honeybee gut symbionts reveal geographically distinct and subgroup specific antibiotic resistance.</title>
        <authorList>
            <person name="Ludvigsen J."/>
            <person name="Porcellato D."/>
            <person name="Labee-Lund T.M."/>
            <person name="Amdam G.V."/>
            <person name="Rudi K."/>
        </authorList>
    </citation>
    <scope>NUCLEOTIDE SEQUENCE [LARGE SCALE GENOMIC DNA]</scope>
    <source>
        <strain evidence="11 12">A-4-12</strain>
    </source>
</reference>
<keyword evidence="11" id="KW-0489">Methyltransferase</keyword>
<comment type="caution">
    <text evidence="11">The sequence shown here is derived from an EMBL/GenBank/DDBJ whole genome shotgun (WGS) entry which is preliminary data.</text>
</comment>
<dbReference type="Proteomes" id="UP000194968">
    <property type="component" value="Unassembled WGS sequence"/>
</dbReference>
<evidence type="ECO:0000256" key="1">
    <source>
        <dbReference type="ARBA" id="ARBA00004651"/>
    </source>
</evidence>
<evidence type="ECO:0000256" key="6">
    <source>
        <dbReference type="ARBA" id="ARBA00022692"/>
    </source>
</evidence>
<keyword evidence="6 9" id="KW-0812">Transmembrane</keyword>
<feature type="transmembrane region" description="Helical" evidence="9">
    <location>
        <begin position="206"/>
        <end position="232"/>
    </location>
</feature>
<protein>
    <submittedName>
        <fullName evidence="11">Protein-L-isoaspartate O-methyltransferase</fullName>
    </submittedName>
</protein>
<keyword evidence="8 9" id="KW-0472">Membrane</keyword>
<comment type="subcellular location">
    <subcellularLocation>
        <location evidence="1">Cell membrane</location>
        <topology evidence="1">Multi-pass membrane protein</topology>
    </subcellularLocation>
</comment>